<evidence type="ECO:0000256" key="1">
    <source>
        <dbReference type="SAM" id="Coils"/>
    </source>
</evidence>
<protein>
    <recommendedName>
        <fullName evidence="5">Heat-labile enterotoxin IIA, A chain</fullName>
    </recommendedName>
</protein>
<keyword evidence="2" id="KW-0732">Signal</keyword>
<feature type="signal peptide" evidence="2">
    <location>
        <begin position="1"/>
        <end position="17"/>
    </location>
</feature>
<organism evidence="3 4">
    <name type="scientific">Metarhizium guizhouense (strain ARSEF 977)</name>
    <dbReference type="NCBI Taxonomy" id="1276136"/>
    <lineage>
        <taxon>Eukaryota</taxon>
        <taxon>Fungi</taxon>
        <taxon>Dikarya</taxon>
        <taxon>Ascomycota</taxon>
        <taxon>Pezizomycotina</taxon>
        <taxon>Sordariomycetes</taxon>
        <taxon>Hypocreomycetidae</taxon>
        <taxon>Hypocreales</taxon>
        <taxon>Clavicipitaceae</taxon>
        <taxon>Metarhizium</taxon>
    </lineage>
</organism>
<dbReference type="HOGENOM" id="CLU_834413_0_0_1"/>
<evidence type="ECO:0008006" key="5">
    <source>
        <dbReference type="Google" id="ProtNLM"/>
    </source>
</evidence>
<comment type="caution">
    <text evidence="3">The sequence shown here is derived from an EMBL/GenBank/DDBJ whole genome shotgun (WGS) entry which is preliminary data.</text>
</comment>
<sequence>MKLSLTLLTVLLGLGAAAPQDHSSIDGLNKNLKEQVKNTLAELEQQNKMNTGTVKEMAQQHAWQVTGQQPGKIRKGASILSLLATSDYTVTISFLPKVGALGSLPGFISILKTIAISIEKAQFPDITARREAEEKCFKENGRTYKDLCNYYKPHLTVSLLGRLNGCSDKEVVHRDAYVDHTRAEAFYRKGVLCNSYKKGGTPDIIDEAYRYDPLRAFWCKDKDEQLGLLLSESISEALRDSIHLLDYDEFRKQLEPSCKELLKGQFKNQCPIRDEIETANKEFPPYSYCLLGKIHNEEKLKDHPYKQDPQDPNLFVVSKTRMQYRKEGESGGV</sequence>
<keyword evidence="4" id="KW-1185">Reference proteome</keyword>
<gene>
    <name evidence="3" type="ORF">MGU_09764</name>
</gene>
<name>A0A0B4GK47_METGA</name>
<accession>A0A0B4GK47</accession>
<feature type="chain" id="PRO_5002091873" description="Heat-labile enterotoxin IIA, A chain" evidence="2">
    <location>
        <begin position="18"/>
        <end position="333"/>
    </location>
</feature>
<dbReference type="Proteomes" id="UP000031192">
    <property type="component" value="Unassembled WGS sequence"/>
</dbReference>
<proteinExistence type="predicted"/>
<keyword evidence="1" id="KW-0175">Coiled coil</keyword>
<evidence type="ECO:0000256" key="2">
    <source>
        <dbReference type="SAM" id="SignalP"/>
    </source>
</evidence>
<reference evidence="3 4" key="1">
    <citation type="journal article" date="2014" name="Proc. Natl. Acad. Sci. U.S.A.">
        <title>Trajectory and genomic determinants of fungal-pathogen speciation and host adaptation.</title>
        <authorList>
            <person name="Hu X."/>
            <person name="Xiao G."/>
            <person name="Zheng P."/>
            <person name="Shang Y."/>
            <person name="Su Y."/>
            <person name="Zhang X."/>
            <person name="Liu X."/>
            <person name="Zhan S."/>
            <person name="St Leger R.J."/>
            <person name="Wang C."/>
        </authorList>
    </citation>
    <scope>NUCLEOTIDE SEQUENCE [LARGE SCALE GENOMIC DNA]</scope>
    <source>
        <strain evidence="3 4">ARSEF 977</strain>
    </source>
</reference>
<feature type="coiled-coil region" evidence="1">
    <location>
        <begin position="29"/>
        <end position="60"/>
    </location>
</feature>
<evidence type="ECO:0000313" key="3">
    <source>
        <dbReference type="EMBL" id="KID82928.1"/>
    </source>
</evidence>
<dbReference type="AlphaFoldDB" id="A0A0B4GK47"/>
<dbReference type="EMBL" id="AZNH01000071">
    <property type="protein sequence ID" value="KID82928.1"/>
    <property type="molecule type" value="Genomic_DNA"/>
</dbReference>
<evidence type="ECO:0000313" key="4">
    <source>
        <dbReference type="Proteomes" id="UP000031192"/>
    </source>
</evidence>